<dbReference type="RefSeq" id="WP_249316395.1">
    <property type="nucleotide sequence ID" value="NZ_JACRSR010000003.1"/>
</dbReference>
<keyword evidence="3" id="KW-0229">DNA integration</keyword>
<dbReference type="GO" id="GO:0003677">
    <property type="term" value="F:DNA binding"/>
    <property type="evidence" value="ECO:0007669"/>
    <property type="project" value="UniProtKB-KW"/>
</dbReference>
<name>A0A926D3M5_9FIRM</name>
<dbReference type="EMBL" id="JACRSR010000003">
    <property type="protein sequence ID" value="MBC8531775.1"/>
    <property type="molecule type" value="Genomic_DNA"/>
</dbReference>
<sequence length="383" mass="44191">MATPPKKQKKQKTKRETQSKLVEVKVTVGRNYDGSAIRKSFYAPSRKQALEKADAYKLALATNTLTPTTVTFEQWANNWLTTYKEGSVRDVTLERSYKGPLDKHIIPYFGRMRLSEVRPVHVQRFFQTKAGYSYSQQHKLKLILSDIFERAMENDLISKNPAKRIKLSKSADDRIKAKQAYTYDQAQIFVSFARRHPFGVGPIILIKTGMRLGELLALELAAIDETARVIHVRQSVSETRYGLEYHACKTRKSVRDIPYREDLDDILKSVPRYTRRQRGKVIVPHQYLITNRFGGGCGPHSWRRQYDKFMDDFIDFCKTEGHNDIPRLTPHELRHSFGSILYERGVDIVTISKLMGHASIDITTRLYVHDNADLKRQAISRGV</sequence>
<proteinExistence type="inferred from homology"/>
<evidence type="ECO:0000256" key="5">
    <source>
        <dbReference type="ARBA" id="ARBA00023172"/>
    </source>
</evidence>
<evidence type="ECO:0000256" key="2">
    <source>
        <dbReference type="ARBA" id="ARBA00008857"/>
    </source>
</evidence>
<dbReference type="Gene3D" id="1.10.150.130">
    <property type="match status" value="1"/>
</dbReference>
<dbReference type="Pfam" id="PF00589">
    <property type="entry name" value="Phage_integrase"/>
    <property type="match status" value="1"/>
</dbReference>
<dbReference type="InterPro" id="IPR050090">
    <property type="entry name" value="Tyrosine_recombinase_XerCD"/>
</dbReference>
<keyword evidence="4" id="KW-0238">DNA-binding</keyword>
<dbReference type="PANTHER" id="PTHR30349">
    <property type="entry name" value="PHAGE INTEGRASE-RELATED"/>
    <property type="match status" value="1"/>
</dbReference>
<dbReference type="Proteomes" id="UP000623172">
    <property type="component" value="Unassembled WGS sequence"/>
</dbReference>
<evidence type="ECO:0000256" key="4">
    <source>
        <dbReference type="ARBA" id="ARBA00023125"/>
    </source>
</evidence>
<protein>
    <submittedName>
        <fullName evidence="7">Tyrosine-type recombinase/integrase</fullName>
    </submittedName>
</protein>
<dbReference type="GO" id="GO:0015074">
    <property type="term" value="P:DNA integration"/>
    <property type="evidence" value="ECO:0007669"/>
    <property type="project" value="UniProtKB-KW"/>
</dbReference>
<dbReference type="PROSITE" id="PS51898">
    <property type="entry name" value="TYR_RECOMBINASE"/>
    <property type="match status" value="1"/>
</dbReference>
<comment type="caution">
    <text evidence="7">The sequence shown here is derived from an EMBL/GenBank/DDBJ whole genome shotgun (WGS) entry which is preliminary data.</text>
</comment>
<evidence type="ECO:0000256" key="1">
    <source>
        <dbReference type="ARBA" id="ARBA00003283"/>
    </source>
</evidence>
<dbReference type="InterPro" id="IPR011010">
    <property type="entry name" value="DNA_brk_join_enz"/>
</dbReference>
<evidence type="ECO:0000313" key="7">
    <source>
        <dbReference type="EMBL" id="MBC8531775.1"/>
    </source>
</evidence>
<dbReference type="Gene3D" id="1.10.443.10">
    <property type="entry name" value="Intergrase catalytic core"/>
    <property type="match status" value="1"/>
</dbReference>
<accession>A0A926D3M5</accession>
<keyword evidence="5" id="KW-0233">DNA recombination</keyword>
<comment type="function">
    <text evidence="1">Site-specific tyrosine recombinase, which acts by catalyzing the cutting and rejoining of the recombining DNA molecules.</text>
</comment>
<organism evidence="7 8">
    <name type="scientific">Gehongia tenuis</name>
    <dbReference type="NCBI Taxonomy" id="2763655"/>
    <lineage>
        <taxon>Bacteria</taxon>
        <taxon>Bacillati</taxon>
        <taxon>Bacillota</taxon>
        <taxon>Clostridia</taxon>
        <taxon>Christensenellales</taxon>
        <taxon>Christensenellaceae</taxon>
        <taxon>Gehongia</taxon>
    </lineage>
</organism>
<dbReference type="InterPro" id="IPR002104">
    <property type="entry name" value="Integrase_catalytic"/>
</dbReference>
<dbReference type="SUPFAM" id="SSF56349">
    <property type="entry name" value="DNA breaking-rejoining enzymes"/>
    <property type="match status" value="1"/>
</dbReference>
<keyword evidence="8" id="KW-1185">Reference proteome</keyword>
<reference evidence="7" key="1">
    <citation type="submission" date="2020-08" db="EMBL/GenBank/DDBJ databases">
        <title>Genome public.</title>
        <authorList>
            <person name="Liu C."/>
            <person name="Sun Q."/>
        </authorList>
    </citation>
    <scope>NUCLEOTIDE SEQUENCE</scope>
    <source>
        <strain evidence="7">NSJ-53</strain>
    </source>
</reference>
<dbReference type="InterPro" id="IPR004107">
    <property type="entry name" value="Integrase_SAM-like_N"/>
</dbReference>
<comment type="similarity">
    <text evidence="2">Belongs to the 'phage' integrase family.</text>
</comment>
<dbReference type="Pfam" id="PF14659">
    <property type="entry name" value="Phage_int_SAM_3"/>
    <property type="match status" value="1"/>
</dbReference>
<dbReference type="PANTHER" id="PTHR30349:SF64">
    <property type="entry name" value="PROPHAGE INTEGRASE INTD-RELATED"/>
    <property type="match status" value="1"/>
</dbReference>
<dbReference type="InterPro" id="IPR013762">
    <property type="entry name" value="Integrase-like_cat_sf"/>
</dbReference>
<evidence type="ECO:0000256" key="3">
    <source>
        <dbReference type="ARBA" id="ARBA00022908"/>
    </source>
</evidence>
<evidence type="ECO:0000259" key="6">
    <source>
        <dbReference type="PROSITE" id="PS51898"/>
    </source>
</evidence>
<dbReference type="InterPro" id="IPR010998">
    <property type="entry name" value="Integrase_recombinase_N"/>
</dbReference>
<gene>
    <name evidence="7" type="ORF">H8696_07945</name>
</gene>
<feature type="domain" description="Tyr recombinase" evidence="6">
    <location>
        <begin position="176"/>
        <end position="380"/>
    </location>
</feature>
<dbReference type="AlphaFoldDB" id="A0A926D3M5"/>
<evidence type="ECO:0000313" key="8">
    <source>
        <dbReference type="Proteomes" id="UP000623172"/>
    </source>
</evidence>
<dbReference type="GO" id="GO:0006310">
    <property type="term" value="P:DNA recombination"/>
    <property type="evidence" value="ECO:0007669"/>
    <property type="project" value="UniProtKB-KW"/>
</dbReference>